<protein>
    <recommendedName>
        <fullName evidence="4">Glycosyltransferase RgtA/B/C/D-like domain-containing protein</fullName>
    </recommendedName>
</protein>
<keyword evidence="1" id="KW-0472">Membrane</keyword>
<name>A0A833M0L0_9LEPT</name>
<evidence type="ECO:0000313" key="3">
    <source>
        <dbReference type="Proteomes" id="UP000460298"/>
    </source>
</evidence>
<gene>
    <name evidence="2" type="ORF">F9K24_15010</name>
</gene>
<organism evidence="2 3">
    <name type="scientific">Leptonema illini</name>
    <dbReference type="NCBI Taxonomy" id="183"/>
    <lineage>
        <taxon>Bacteria</taxon>
        <taxon>Pseudomonadati</taxon>
        <taxon>Spirochaetota</taxon>
        <taxon>Spirochaetia</taxon>
        <taxon>Leptospirales</taxon>
        <taxon>Leptospiraceae</taxon>
        <taxon>Leptonema</taxon>
    </lineage>
</organism>
<feature type="transmembrane region" description="Helical" evidence="1">
    <location>
        <begin position="30"/>
        <end position="49"/>
    </location>
</feature>
<comment type="caution">
    <text evidence="2">The sequence shown here is derived from an EMBL/GenBank/DDBJ whole genome shotgun (WGS) entry which is preliminary data.</text>
</comment>
<feature type="transmembrane region" description="Helical" evidence="1">
    <location>
        <begin position="194"/>
        <end position="210"/>
    </location>
</feature>
<evidence type="ECO:0000256" key="1">
    <source>
        <dbReference type="SAM" id="Phobius"/>
    </source>
</evidence>
<feature type="transmembrane region" description="Helical" evidence="1">
    <location>
        <begin position="222"/>
        <end position="249"/>
    </location>
</feature>
<feature type="transmembrane region" description="Helical" evidence="1">
    <location>
        <begin position="169"/>
        <end position="187"/>
    </location>
</feature>
<feature type="transmembrane region" description="Helical" evidence="1">
    <location>
        <begin position="261"/>
        <end position="283"/>
    </location>
</feature>
<feature type="transmembrane region" description="Helical" evidence="1">
    <location>
        <begin position="144"/>
        <end position="163"/>
    </location>
</feature>
<feature type="transmembrane region" description="Helical" evidence="1">
    <location>
        <begin position="318"/>
        <end position="338"/>
    </location>
</feature>
<evidence type="ECO:0000313" key="2">
    <source>
        <dbReference type="EMBL" id="KAB2931001.1"/>
    </source>
</evidence>
<keyword evidence="1" id="KW-0812">Transmembrane</keyword>
<dbReference type="Proteomes" id="UP000460298">
    <property type="component" value="Unassembled WGS sequence"/>
</dbReference>
<feature type="transmembrane region" description="Helical" evidence="1">
    <location>
        <begin position="406"/>
        <end position="423"/>
    </location>
</feature>
<feature type="transmembrane region" description="Helical" evidence="1">
    <location>
        <begin position="350"/>
        <end position="370"/>
    </location>
</feature>
<reference evidence="2 3" key="1">
    <citation type="submission" date="2019-10" db="EMBL/GenBank/DDBJ databases">
        <title>Extracellular Electron Transfer in a Candidatus Methanoperedens spp. Enrichment Culture.</title>
        <authorList>
            <person name="Berger S."/>
            <person name="Rangel Shaw D."/>
            <person name="Berben T."/>
            <person name="In 'T Zandt M."/>
            <person name="Frank J."/>
            <person name="Reimann J."/>
            <person name="Jetten M.S.M."/>
            <person name="Welte C.U."/>
        </authorList>
    </citation>
    <scope>NUCLEOTIDE SEQUENCE [LARGE SCALE GENOMIC DNA]</scope>
    <source>
        <strain evidence="2">SB12</strain>
    </source>
</reference>
<evidence type="ECO:0008006" key="4">
    <source>
        <dbReference type="Google" id="ProtNLM"/>
    </source>
</evidence>
<proteinExistence type="predicted"/>
<accession>A0A833M0L0</accession>
<dbReference type="AlphaFoldDB" id="A0A833M0L0"/>
<dbReference type="EMBL" id="WBUI01000016">
    <property type="protein sequence ID" value="KAB2931001.1"/>
    <property type="molecule type" value="Genomic_DNA"/>
</dbReference>
<sequence length="536" mass="60265">MKRFVLPASIALISLWTFQQAHYLPAVYFGKPVLTATIAAVLILSALLYRNKKIHPLIERYLDGSFLGRLSPIAGAIALLVLLPVRRMEEPPIGPGDSFHLIEFIPVFSEVYGYLSTPDELLALFVRSKVFLLLQNLTDAQNAIGLYSYFAGVVHLIAVFFFLKNRPDWKSGWLILFFTPVMALYAGYVESYSMARALLFVTIVLGWVSLNQPPGSARNRLVVATAAVAAIAVLHHLLAGLILPALAYMVWKISDGRVKAFLRRSTVAAVVGICILSVVYAGFYLSSQSSLVFADSHVGTDGMLPAGKLFSKDNLSKMAGLLFITPAFLITLLSKRLSGTKNDRDAAIRRFLWIATGPFLFHAFLWNAAIGMPADWDLFTFFAIPLSLLVYHDLSRVQIYSTVRAAVLPLLTVLPAILWLHWLNETTPATLENRQYISYVRTTVIPALKEDRRLSQLPLKRQKMYLRLRLFEEKAGYRMRQMPASGERQKAEQNLAQGMQIFHSGLLESDAAYERKIIEAQKYLFPVYQFLQRQNQ</sequence>
<keyword evidence="1" id="KW-1133">Transmembrane helix</keyword>